<dbReference type="EMBL" id="JARJCW010000016">
    <property type="protein sequence ID" value="KAJ7215871.1"/>
    <property type="molecule type" value="Genomic_DNA"/>
</dbReference>
<evidence type="ECO:0000256" key="1">
    <source>
        <dbReference type="SAM" id="MobiDB-lite"/>
    </source>
</evidence>
<sequence length="458" mass="50693">MHKWPLCHLARTYKYRKKPGSQSPLQFLTLLPSVSNSSPIICSVNYNYLSFLAMSHFPGFHANGEPINYGRGAFGPGVPTNPDPSFPPRQRAQEVQSTAPAPSAQHPPTRPIAAARQMPPPSAIPPSDFIFRRPVAQSTALFSPPAQERRRIISQQLQSAFPGNHRPAPFAVAISGTAATGYRWPASSPSSIVRADQVAPPCADATDAWHNTSAGVMNCYPRFESYNTEVPITITFATTHGPGLVGVALTELARGRGVLEPDTPIGNFIMPTYQWAGPSGRLVFEWPGYVAQLTRPLVLQDANGRYVSRAAFGRQIACHLHEFIETTLGDPNTDYFKSAPPQTRLGRHGIRFEQFRLLEIPLSGMDDRLGGKSLRQMDLFWQVLQCAKNDQTIFHVGNISRHEASKLKLGHTIRRAETTEMWYRVVACTSTVHGGNQSLQSECRRLTEIRDDADRSHH</sequence>
<reference evidence="2" key="1">
    <citation type="submission" date="2023-03" db="EMBL/GenBank/DDBJ databases">
        <title>Massive genome expansion in bonnet fungi (Mycena s.s.) driven by repeated elements and novel gene families across ecological guilds.</title>
        <authorList>
            <consortium name="Lawrence Berkeley National Laboratory"/>
            <person name="Harder C.B."/>
            <person name="Miyauchi S."/>
            <person name="Viragh M."/>
            <person name="Kuo A."/>
            <person name="Thoen E."/>
            <person name="Andreopoulos B."/>
            <person name="Lu D."/>
            <person name="Skrede I."/>
            <person name="Drula E."/>
            <person name="Henrissat B."/>
            <person name="Morin E."/>
            <person name="Kohler A."/>
            <person name="Barry K."/>
            <person name="LaButti K."/>
            <person name="Morin E."/>
            <person name="Salamov A."/>
            <person name="Lipzen A."/>
            <person name="Mereny Z."/>
            <person name="Hegedus B."/>
            <person name="Baldrian P."/>
            <person name="Stursova M."/>
            <person name="Weitz H."/>
            <person name="Taylor A."/>
            <person name="Grigoriev I.V."/>
            <person name="Nagy L.G."/>
            <person name="Martin F."/>
            <person name="Kauserud H."/>
        </authorList>
    </citation>
    <scope>NUCLEOTIDE SEQUENCE</scope>
    <source>
        <strain evidence="2">9144</strain>
    </source>
</reference>
<evidence type="ECO:0000313" key="2">
    <source>
        <dbReference type="EMBL" id="KAJ7215871.1"/>
    </source>
</evidence>
<comment type="caution">
    <text evidence="2">The sequence shown here is derived from an EMBL/GenBank/DDBJ whole genome shotgun (WGS) entry which is preliminary data.</text>
</comment>
<proteinExistence type="predicted"/>
<protein>
    <submittedName>
        <fullName evidence="2">Uncharacterized protein</fullName>
    </submittedName>
</protein>
<dbReference type="Proteomes" id="UP001219525">
    <property type="component" value="Unassembled WGS sequence"/>
</dbReference>
<accession>A0AAD6VKS1</accession>
<organism evidence="2 3">
    <name type="scientific">Mycena pura</name>
    <dbReference type="NCBI Taxonomy" id="153505"/>
    <lineage>
        <taxon>Eukaryota</taxon>
        <taxon>Fungi</taxon>
        <taxon>Dikarya</taxon>
        <taxon>Basidiomycota</taxon>
        <taxon>Agaricomycotina</taxon>
        <taxon>Agaricomycetes</taxon>
        <taxon>Agaricomycetidae</taxon>
        <taxon>Agaricales</taxon>
        <taxon>Marasmiineae</taxon>
        <taxon>Mycenaceae</taxon>
        <taxon>Mycena</taxon>
    </lineage>
</organism>
<keyword evidence="3" id="KW-1185">Reference proteome</keyword>
<name>A0AAD6VKS1_9AGAR</name>
<feature type="region of interest" description="Disordered" evidence="1">
    <location>
        <begin position="73"/>
        <end position="125"/>
    </location>
</feature>
<evidence type="ECO:0000313" key="3">
    <source>
        <dbReference type="Proteomes" id="UP001219525"/>
    </source>
</evidence>
<dbReference type="AlphaFoldDB" id="A0AAD6VKS1"/>
<gene>
    <name evidence="2" type="ORF">GGX14DRAFT_541970</name>
</gene>